<keyword evidence="4" id="KW-1185">Reference proteome</keyword>
<dbReference type="Pfam" id="PF00106">
    <property type="entry name" value="adh_short"/>
    <property type="match status" value="1"/>
</dbReference>
<dbReference type="InterPro" id="IPR020904">
    <property type="entry name" value="Sc_DH/Rdtase_CS"/>
</dbReference>
<keyword evidence="2" id="KW-0560">Oxidoreductase</keyword>
<sequence length="270" mass="27387">MKAHEARVLLTGASGGIGRAMASALQGAGAAVLGVGRAAASPLPPGQDWLQADLDTAAGVASVAGTAATWRANVVVLAAGAPAFGPLAGTPAAQMQAVLQANLLAPMQLSQALLPYLQCLPVAQLVFVGSALGRIGVPGFSVYGASKAGLHGFAESLRRELAGGPVRVQTLAPRSTRTAFNGAEVDAYNRATGTAMDSPQVVATELLKIIESEAAEQFIGFPERLAVRLNGLLGGLLDSSFAKHRRSLTAVPSAVTPPLTPPVITGTRRS</sequence>
<dbReference type="Gene3D" id="3.40.50.720">
    <property type="entry name" value="NAD(P)-binding Rossmann-like Domain"/>
    <property type="match status" value="1"/>
</dbReference>
<evidence type="ECO:0000256" key="1">
    <source>
        <dbReference type="ARBA" id="ARBA00006484"/>
    </source>
</evidence>
<name>A0ABW7ETF2_9BURK</name>
<dbReference type="RefSeq" id="WP_394472773.1">
    <property type="nucleotide sequence ID" value="NZ_JBIGHY010000010.1"/>
</dbReference>
<proteinExistence type="inferred from homology"/>
<evidence type="ECO:0000256" key="2">
    <source>
        <dbReference type="ARBA" id="ARBA00023002"/>
    </source>
</evidence>
<evidence type="ECO:0000313" key="4">
    <source>
        <dbReference type="Proteomes" id="UP001606300"/>
    </source>
</evidence>
<accession>A0ABW7ETF2</accession>
<evidence type="ECO:0000313" key="3">
    <source>
        <dbReference type="EMBL" id="MFG6416710.1"/>
    </source>
</evidence>
<dbReference type="Proteomes" id="UP001606300">
    <property type="component" value="Unassembled WGS sequence"/>
</dbReference>
<dbReference type="InterPro" id="IPR002347">
    <property type="entry name" value="SDR_fam"/>
</dbReference>
<dbReference type="EMBL" id="JBIGHY010000010">
    <property type="protein sequence ID" value="MFG6416710.1"/>
    <property type="molecule type" value="Genomic_DNA"/>
</dbReference>
<dbReference type="NCBIfam" id="NF006565">
    <property type="entry name" value="PRK09072.1"/>
    <property type="match status" value="1"/>
</dbReference>
<dbReference type="PANTHER" id="PTHR44196:SF1">
    <property type="entry name" value="DEHYDROGENASE_REDUCTASE SDR FAMILY MEMBER 7B"/>
    <property type="match status" value="1"/>
</dbReference>
<dbReference type="PANTHER" id="PTHR44196">
    <property type="entry name" value="DEHYDROGENASE/REDUCTASE SDR FAMILY MEMBER 7B"/>
    <property type="match status" value="1"/>
</dbReference>
<comment type="caution">
    <text evidence="3">The sequence shown here is derived from an EMBL/GenBank/DDBJ whole genome shotgun (WGS) entry which is preliminary data.</text>
</comment>
<dbReference type="PRINTS" id="PR00081">
    <property type="entry name" value="GDHRDH"/>
</dbReference>
<protein>
    <submittedName>
        <fullName evidence="3">SDR family oxidoreductase</fullName>
    </submittedName>
</protein>
<comment type="similarity">
    <text evidence="1">Belongs to the short-chain dehydrogenases/reductases (SDR) family.</text>
</comment>
<reference evidence="3 4" key="1">
    <citation type="submission" date="2024-09" db="EMBL/GenBank/DDBJ databases">
        <title>Novel species of the genus Pelomonas and Roseateles isolated from streams.</title>
        <authorList>
            <person name="Lu H."/>
        </authorList>
    </citation>
    <scope>NUCLEOTIDE SEQUENCE [LARGE SCALE GENOMIC DNA]</scope>
    <source>
        <strain evidence="3 4">DC23W</strain>
    </source>
</reference>
<gene>
    <name evidence="3" type="ORF">ACG02S_22695</name>
</gene>
<organism evidence="3 4">
    <name type="scientific">Pelomonas dachongensis</name>
    <dbReference type="NCBI Taxonomy" id="3299029"/>
    <lineage>
        <taxon>Bacteria</taxon>
        <taxon>Pseudomonadati</taxon>
        <taxon>Pseudomonadota</taxon>
        <taxon>Betaproteobacteria</taxon>
        <taxon>Burkholderiales</taxon>
        <taxon>Sphaerotilaceae</taxon>
        <taxon>Roseateles</taxon>
    </lineage>
</organism>
<dbReference type="InterPro" id="IPR036291">
    <property type="entry name" value="NAD(P)-bd_dom_sf"/>
</dbReference>
<dbReference type="SUPFAM" id="SSF51735">
    <property type="entry name" value="NAD(P)-binding Rossmann-fold domains"/>
    <property type="match status" value="1"/>
</dbReference>
<dbReference type="PROSITE" id="PS00061">
    <property type="entry name" value="ADH_SHORT"/>
    <property type="match status" value="1"/>
</dbReference>